<comment type="caution">
    <text evidence="2">The sequence shown here is derived from an EMBL/GenBank/DDBJ whole genome shotgun (WGS) entry which is preliminary data.</text>
</comment>
<reference evidence="2 3" key="1">
    <citation type="journal article" date="2020" name="Arch. Microbiol.">
        <title>Bradyrhizobium uaiense sp. nov., a new highly efficient cowpea symbiont.</title>
        <authorList>
            <person name="Cabral Michel D."/>
            <person name="Azarias Guimaraes A."/>
            <person name="Martins da Costa E."/>
            <person name="Soares de Carvalho T."/>
            <person name="Balsanelli E."/>
            <person name="Willems A."/>
            <person name="Maltempi de Souza E."/>
            <person name="de Souza Moreira F.M."/>
        </authorList>
    </citation>
    <scope>NUCLEOTIDE SEQUENCE [LARGE SCALE GENOMIC DNA]</scope>
    <source>
        <strain evidence="2 3">UFLA 03-164</strain>
    </source>
</reference>
<evidence type="ECO:0000313" key="3">
    <source>
        <dbReference type="Proteomes" id="UP000468531"/>
    </source>
</evidence>
<feature type="region of interest" description="Disordered" evidence="1">
    <location>
        <begin position="1"/>
        <end position="24"/>
    </location>
</feature>
<protein>
    <submittedName>
        <fullName evidence="2">XRE family transcriptional regulator</fullName>
    </submittedName>
</protein>
<evidence type="ECO:0000256" key="1">
    <source>
        <dbReference type="SAM" id="MobiDB-lite"/>
    </source>
</evidence>
<keyword evidence="3" id="KW-1185">Reference proteome</keyword>
<proteinExistence type="predicted"/>
<dbReference type="AlphaFoldDB" id="A0A6P1B9F0"/>
<name>A0A6P1B9F0_9BRAD</name>
<evidence type="ECO:0000313" key="2">
    <source>
        <dbReference type="EMBL" id="NEU95077.1"/>
    </source>
</evidence>
<dbReference type="Proteomes" id="UP000468531">
    <property type="component" value="Unassembled WGS sequence"/>
</dbReference>
<gene>
    <name evidence="2" type="ORF">FNJ47_04335</name>
</gene>
<dbReference type="EMBL" id="VKHP01000009">
    <property type="protein sequence ID" value="NEU95077.1"/>
    <property type="molecule type" value="Genomic_DNA"/>
</dbReference>
<organism evidence="2 3">
    <name type="scientific">Bradyrhizobium uaiense</name>
    <dbReference type="NCBI Taxonomy" id="2594946"/>
    <lineage>
        <taxon>Bacteria</taxon>
        <taxon>Pseudomonadati</taxon>
        <taxon>Pseudomonadota</taxon>
        <taxon>Alphaproteobacteria</taxon>
        <taxon>Hyphomicrobiales</taxon>
        <taxon>Nitrobacteraceae</taxon>
        <taxon>Bradyrhizobium</taxon>
    </lineage>
</organism>
<accession>A0A6P1B9F0</accession>
<dbReference type="RefSeq" id="WP_163150960.1">
    <property type="nucleotide sequence ID" value="NZ_VKHP01000009.1"/>
</dbReference>
<sequence length="76" mass="8399">MHFSEWMSRNGETNPGFGKKAGWSGETVRRYRAGEREPDHAAMATIYALTSGCVTPNDWVGVGPRNVDQKAEQLST</sequence>